<dbReference type="Proteomes" id="UP000288805">
    <property type="component" value="Unassembled WGS sequence"/>
</dbReference>
<sequence>MASPTSTWVLLQFANPKSLLCPCLLNLIPSHLIQRFDNLKEMDVDNCEALKHVFDLQGLDENIRILPRLESLWLWTLPKLRRVVCNEDEDRMIA</sequence>
<gene>
    <name evidence="2" type="ORF">CK203_039689</name>
</gene>
<comment type="caution">
    <text evidence="2">The sequence shown here is derived from an EMBL/GenBank/DDBJ whole genome shotgun (WGS) entry which is preliminary data.</text>
</comment>
<accession>A0A438HTT9</accession>
<dbReference type="AlphaFoldDB" id="A0A438HTT9"/>
<organism evidence="2 3">
    <name type="scientific">Vitis vinifera</name>
    <name type="common">Grape</name>
    <dbReference type="NCBI Taxonomy" id="29760"/>
    <lineage>
        <taxon>Eukaryota</taxon>
        <taxon>Viridiplantae</taxon>
        <taxon>Streptophyta</taxon>
        <taxon>Embryophyta</taxon>
        <taxon>Tracheophyta</taxon>
        <taxon>Spermatophyta</taxon>
        <taxon>Magnoliopsida</taxon>
        <taxon>eudicotyledons</taxon>
        <taxon>Gunneridae</taxon>
        <taxon>Pentapetalae</taxon>
        <taxon>rosids</taxon>
        <taxon>Vitales</taxon>
        <taxon>Vitaceae</taxon>
        <taxon>Viteae</taxon>
        <taxon>Vitis</taxon>
    </lineage>
</organism>
<feature type="domain" description="Disease resistance protein At4g27190-like leucine-rich repeats" evidence="1">
    <location>
        <begin position="21"/>
        <end position="91"/>
    </location>
</feature>
<evidence type="ECO:0000313" key="3">
    <source>
        <dbReference type="Proteomes" id="UP000288805"/>
    </source>
</evidence>
<proteinExistence type="predicted"/>
<evidence type="ECO:0000313" key="2">
    <source>
        <dbReference type="EMBL" id="RVW87891.1"/>
    </source>
</evidence>
<name>A0A438HTT9_VITVI</name>
<protein>
    <recommendedName>
        <fullName evidence="1">Disease resistance protein At4g27190-like leucine-rich repeats domain-containing protein</fullName>
    </recommendedName>
</protein>
<dbReference type="EMBL" id="QGNW01000179">
    <property type="protein sequence ID" value="RVW87891.1"/>
    <property type="molecule type" value="Genomic_DNA"/>
</dbReference>
<dbReference type="Pfam" id="PF23247">
    <property type="entry name" value="LRR_RPS2"/>
    <property type="match status" value="1"/>
</dbReference>
<dbReference type="InterPro" id="IPR057135">
    <property type="entry name" value="At4g27190-like_LRR"/>
</dbReference>
<evidence type="ECO:0000259" key="1">
    <source>
        <dbReference type="Pfam" id="PF23247"/>
    </source>
</evidence>
<reference evidence="2 3" key="1">
    <citation type="journal article" date="2018" name="PLoS Genet.">
        <title>Population sequencing reveals clonal diversity and ancestral inbreeding in the grapevine cultivar Chardonnay.</title>
        <authorList>
            <person name="Roach M.J."/>
            <person name="Johnson D.L."/>
            <person name="Bohlmann J."/>
            <person name="van Vuuren H.J."/>
            <person name="Jones S.J."/>
            <person name="Pretorius I.S."/>
            <person name="Schmidt S.A."/>
            <person name="Borneman A.R."/>
        </authorList>
    </citation>
    <scope>NUCLEOTIDE SEQUENCE [LARGE SCALE GENOMIC DNA]</scope>
    <source>
        <strain evidence="3">cv. Chardonnay</strain>
        <tissue evidence="2">Leaf</tissue>
    </source>
</reference>